<dbReference type="Proteomes" id="UP001205740">
    <property type="component" value="Unassembled WGS sequence"/>
</dbReference>
<name>A0ABT1H426_9NOCA</name>
<accession>A0ABT1H426</accession>
<evidence type="ECO:0000313" key="1">
    <source>
        <dbReference type="EMBL" id="MCP2161896.1"/>
    </source>
</evidence>
<sequence length="70" mass="7635">MLLARAEGLDTCAQASFVDFDPVIRGELAIPDDRIIVCGMSLGYADDTERVNAFRSDREPLDAVVTFVGE</sequence>
<dbReference type="InterPro" id="IPR000415">
    <property type="entry name" value="Nitroreductase-like"/>
</dbReference>
<dbReference type="EMBL" id="JAMTCG010000005">
    <property type="protein sequence ID" value="MCP2161896.1"/>
    <property type="molecule type" value="Genomic_DNA"/>
</dbReference>
<keyword evidence="2" id="KW-1185">Reference proteome</keyword>
<dbReference type="SUPFAM" id="SSF55469">
    <property type="entry name" value="FMN-dependent nitroreductase-like"/>
    <property type="match status" value="1"/>
</dbReference>
<evidence type="ECO:0000313" key="2">
    <source>
        <dbReference type="Proteomes" id="UP001205740"/>
    </source>
</evidence>
<dbReference type="Gene3D" id="3.40.109.10">
    <property type="entry name" value="NADH Oxidase"/>
    <property type="match status" value="1"/>
</dbReference>
<organism evidence="1 2">
    <name type="scientific">Williamsia serinedens</name>
    <dbReference type="NCBI Taxonomy" id="391736"/>
    <lineage>
        <taxon>Bacteria</taxon>
        <taxon>Bacillati</taxon>
        <taxon>Actinomycetota</taxon>
        <taxon>Actinomycetes</taxon>
        <taxon>Mycobacteriales</taxon>
        <taxon>Nocardiaceae</taxon>
        <taxon>Williamsia</taxon>
    </lineage>
</organism>
<reference evidence="1 2" key="1">
    <citation type="submission" date="2022-06" db="EMBL/GenBank/DDBJ databases">
        <title>Genomic Encyclopedia of Archaeal and Bacterial Type Strains, Phase II (KMG-II): from individual species to whole genera.</title>
        <authorList>
            <person name="Goeker M."/>
        </authorList>
    </citation>
    <scope>NUCLEOTIDE SEQUENCE [LARGE SCALE GENOMIC DNA]</scope>
    <source>
        <strain evidence="1 2">DSM 45037</strain>
    </source>
</reference>
<protein>
    <submittedName>
        <fullName evidence="1">Nitroreductase family protein</fullName>
    </submittedName>
</protein>
<gene>
    <name evidence="1" type="ORF">LX12_003095</name>
</gene>
<proteinExistence type="predicted"/>
<comment type="caution">
    <text evidence="1">The sequence shown here is derived from an EMBL/GenBank/DDBJ whole genome shotgun (WGS) entry which is preliminary data.</text>
</comment>